<comment type="similarity">
    <text evidence="1 5">Belongs to the E2F/DP family.</text>
</comment>
<dbReference type="Gene3D" id="1.10.10.10">
    <property type="entry name" value="Winged helix-like DNA-binding domain superfamily/Winged helix DNA-binding domain"/>
    <property type="match status" value="1"/>
</dbReference>
<dbReference type="Pfam" id="PF02319">
    <property type="entry name" value="WHD_E2F_TDP"/>
    <property type="match status" value="1"/>
</dbReference>
<name>A0A7S1B5L8_9STRA</name>
<protein>
    <recommendedName>
        <fullName evidence="7">E2F/DP family winged-helix DNA-binding domain-containing protein</fullName>
    </recommendedName>
</protein>
<comment type="subcellular location">
    <subcellularLocation>
        <location evidence="5">Nucleus</location>
    </subcellularLocation>
</comment>
<dbReference type="SMART" id="SM01372">
    <property type="entry name" value="E2F_TDP"/>
    <property type="match status" value="1"/>
</dbReference>
<keyword evidence="4 5" id="KW-0804">Transcription</keyword>
<dbReference type="InterPro" id="IPR015633">
    <property type="entry name" value="E2F"/>
</dbReference>
<dbReference type="GO" id="GO:0090575">
    <property type="term" value="C:RNA polymerase II transcription regulator complex"/>
    <property type="evidence" value="ECO:0007669"/>
    <property type="project" value="TreeGrafter"/>
</dbReference>
<feature type="region of interest" description="Disordered" evidence="6">
    <location>
        <begin position="37"/>
        <end position="68"/>
    </location>
</feature>
<feature type="domain" description="E2F/DP family winged-helix DNA-binding" evidence="7">
    <location>
        <begin position="128"/>
        <end position="193"/>
    </location>
</feature>
<keyword evidence="2 5" id="KW-0805">Transcription regulation</keyword>
<dbReference type="GO" id="GO:0000978">
    <property type="term" value="F:RNA polymerase II cis-regulatory region sequence-specific DNA binding"/>
    <property type="evidence" value="ECO:0007669"/>
    <property type="project" value="InterPro"/>
</dbReference>
<dbReference type="PANTHER" id="PTHR12081">
    <property type="entry name" value="TRANSCRIPTION FACTOR E2F"/>
    <property type="match status" value="1"/>
</dbReference>
<gene>
    <name evidence="8" type="ORF">CHYS00102_LOCUS2383</name>
</gene>
<evidence type="ECO:0000256" key="4">
    <source>
        <dbReference type="ARBA" id="ARBA00023163"/>
    </source>
</evidence>
<dbReference type="InterPro" id="IPR036388">
    <property type="entry name" value="WH-like_DNA-bd_sf"/>
</dbReference>
<evidence type="ECO:0000256" key="2">
    <source>
        <dbReference type="ARBA" id="ARBA00023015"/>
    </source>
</evidence>
<accession>A0A7S1B5L8</accession>
<organism evidence="8">
    <name type="scientific">Corethron hystrix</name>
    <dbReference type="NCBI Taxonomy" id="216773"/>
    <lineage>
        <taxon>Eukaryota</taxon>
        <taxon>Sar</taxon>
        <taxon>Stramenopiles</taxon>
        <taxon>Ochrophyta</taxon>
        <taxon>Bacillariophyta</taxon>
        <taxon>Coscinodiscophyceae</taxon>
        <taxon>Corethrophycidae</taxon>
        <taxon>Corethrales</taxon>
        <taxon>Corethraceae</taxon>
        <taxon>Corethron</taxon>
    </lineage>
</organism>
<keyword evidence="5" id="KW-0539">Nucleus</keyword>
<dbReference type="InterPro" id="IPR036390">
    <property type="entry name" value="WH_DNA-bd_sf"/>
</dbReference>
<feature type="region of interest" description="Disordered" evidence="6">
    <location>
        <begin position="343"/>
        <end position="374"/>
    </location>
</feature>
<dbReference type="GO" id="GO:0000981">
    <property type="term" value="F:DNA-binding transcription factor activity, RNA polymerase II-specific"/>
    <property type="evidence" value="ECO:0007669"/>
    <property type="project" value="TreeGrafter"/>
</dbReference>
<sequence>MPTTPALPSASLSSLSPSHSSSSLFSYSACLKYTKRKRSQWEEHVSDGDLRRGLGPSGTTSKKIAPSSNDADIIMGRALAETSDNDTAEDRGPVSHLPDLISNEKTLVVGKKKPGPSPGSCGHPGTIRYDSSLSLLTKKFTNLMQSSVNGSLDINVAATELKVQKRRVYDIIHVLEGIGMVEKKSKNIIVWRGGNGPSCGTRSSSNSVLPSPSSTVSASPKVSGENRGSIPEPLARAIQSMKVQANALYEEDSKLDSYTSYLSDELSSMIHRHSPYFPPDSNSLNEDILFPKRDQAKDGPSKCFFAVHAPMGSTLEVSSQITESIQNYTMLITVPTTLERPLERSYSNSYRDRDKSSSPSNIKKCPHSSLSSADVDVESQNAVVELADVGSSAPPVVKARNEPLPEMSSTHMHGTIDVFNLAPEYHKGVIVRWHARQVQSHSPYDDSFNFVMNTELEGASDFFGA</sequence>
<dbReference type="FunFam" id="1.10.10.10:FF:000008">
    <property type="entry name" value="E2F transcription factor 1"/>
    <property type="match status" value="1"/>
</dbReference>
<feature type="compositionally biased region" description="Basic and acidic residues" evidence="6">
    <location>
        <begin position="39"/>
        <end position="52"/>
    </location>
</feature>
<dbReference type="AlphaFoldDB" id="A0A7S1B5L8"/>
<evidence type="ECO:0000256" key="6">
    <source>
        <dbReference type="SAM" id="MobiDB-lite"/>
    </source>
</evidence>
<dbReference type="InterPro" id="IPR003316">
    <property type="entry name" value="E2F_WHTH_DNA-bd_dom"/>
</dbReference>
<evidence type="ECO:0000256" key="5">
    <source>
        <dbReference type="RuleBase" id="RU003796"/>
    </source>
</evidence>
<dbReference type="SUPFAM" id="SSF46785">
    <property type="entry name" value="Winged helix' DNA-binding domain"/>
    <property type="match status" value="1"/>
</dbReference>
<evidence type="ECO:0000313" key="8">
    <source>
        <dbReference type="EMBL" id="CAD8875208.1"/>
    </source>
</evidence>
<keyword evidence="3 5" id="KW-0238">DNA-binding</keyword>
<evidence type="ECO:0000256" key="1">
    <source>
        <dbReference type="ARBA" id="ARBA00010940"/>
    </source>
</evidence>
<evidence type="ECO:0000256" key="3">
    <source>
        <dbReference type="ARBA" id="ARBA00023125"/>
    </source>
</evidence>
<feature type="compositionally biased region" description="Polar residues" evidence="6">
    <location>
        <begin position="57"/>
        <end position="68"/>
    </location>
</feature>
<feature type="region of interest" description="Disordered" evidence="6">
    <location>
        <begin position="1"/>
        <end position="23"/>
    </location>
</feature>
<feature type="region of interest" description="Disordered" evidence="6">
    <location>
        <begin position="196"/>
        <end position="228"/>
    </location>
</feature>
<dbReference type="PANTHER" id="PTHR12081:SF18">
    <property type="entry name" value="TRANSCRIPTION FACTOR E2F2-RELATED"/>
    <property type="match status" value="1"/>
</dbReference>
<dbReference type="EMBL" id="HBFR01003450">
    <property type="protein sequence ID" value="CAD8875208.1"/>
    <property type="molecule type" value="Transcribed_RNA"/>
</dbReference>
<reference evidence="8" key="1">
    <citation type="submission" date="2021-01" db="EMBL/GenBank/DDBJ databases">
        <authorList>
            <person name="Corre E."/>
            <person name="Pelletier E."/>
            <person name="Niang G."/>
            <person name="Scheremetjew M."/>
            <person name="Finn R."/>
            <person name="Kale V."/>
            <person name="Holt S."/>
            <person name="Cochrane G."/>
            <person name="Meng A."/>
            <person name="Brown T."/>
            <person name="Cohen L."/>
        </authorList>
    </citation>
    <scope>NUCLEOTIDE SEQUENCE</scope>
    <source>
        <strain evidence="8">308</strain>
    </source>
</reference>
<proteinExistence type="inferred from homology"/>
<evidence type="ECO:0000259" key="7">
    <source>
        <dbReference type="SMART" id="SM01372"/>
    </source>
</evidence>
<feature type="compositionally biased region" description="Low complexity" evidence="6">
    <location>
        <begin position="203"/>
        <end position="223"/>
    </location>
</feature>